<dbReference type="Proteomes" id="UP000281112">
    <property type="component" value="Unassembled WGS sequence"/>
</dbReference>
<dbReference type="Pfam" id="PF01124">
    <property type="entry name" value="MAPEG"/>
    <property type="match status" value="1"/>
</dbReference>
<proteinExistence type="predicted"/>
<dbReference type="EMBL" id="RJVQ01000009">
    <property type="protein sequence ID" value="RQW61917.1"/>
    <property type="molecule type" value="Genomic_DNA"/>
</dbReference>
<dbReference type="AlphaFoldDB" id="A0A3N9TCI5"/>
<evidence type="ECO:0000256" key="2">
    <source>
        <dbReference type="ARBA" id="ARBA00022692"/>
    </source>
</evidence>
<keyword evidence="7" id="KW-1185">Reference proteome</keyword>
<sequence>MSAVYYASFLGFAFYLLLILAQWFVATFAKGSQKGAIPGKIDEHLSHDSFVFRSYRTFMNTLENAPLFIGSFFLAVLIGVDHFWVTTTTWVYVIVRIFHMALYYVIATEKNPSPRSYFFMIGFLANVVLLVMCFIRLL</sequence>
<keyword evidence="3 5" id="KW-1133">Transmembrane helix</keyword>
<feature type="transmembrane region" description="Helical" evidence="5">
    <location>
        <begin position="6"/>
        <end position="25"/>
    </location>
</feature>
<dbReference type="InterPro" id="IPR001129">
    <property type="entry name" value="Membr-assoc_MAPEG"/>
</dbReference>
<feature type="transmembrane region" description="Helical" evidence="5">
    <location>
        <begin position="118"/>
        <end position="137"/>
    </location>
</feature>
<feature type="transmembrane region" description="Helical" evidence="5">
    <location>
        <begin position="65"/>
        <end position="84"/>
    </location>
</feature>
<keyword evidence="2 5" id="KW-0812">Transmembrane</keyword>
<evidence type="ECO:0000313" key="6">
    <source>
        <dbReference type="EMBL" id="RQW61917.1"/>
    </source>
</evidence>
<feature type="transmembrane region" description="Helical" evidence="5">
    <location>
        <begin position="90"/>
        <end position="106"/>
    </location>
</feature>
<reference evidence="6 7" key="1">
    <citation type="submission" date="2018-11" db="EMBL/GenBank/DDBJ databases">
        <title>Vibrio LJC006 sp. nov., isolated from seawater during the bloom of the enteromorpha.</title>
        <authorList>
            <person name="Liang J."/>
        </authorList>
    </citation>
    <scope>NUCLEOTIDE SEQUENCE [LARGE SCALE GENOMIC DNA]</scope>
    <source>
        <strain evidence="6 7">LJC006</strain>
    </source>
</reference>
<dbReference type="SUPFAM" id="SSF161084">
    <property type="entry name" value="MAPEG domain-like"/>
    <property type="match status" value="1"/>
</dbReference>
<evidence type="ECO:0000256" key="1">
    <source>
        <dbReference type="ARBA" id="ARBA00004370"/>
    </source>
</evidence>
<dbReference type="OrthoDB" id="5880499at2"/>
<dbReference type="Gene3D" id="1.20.120.550">
    <property type="entry name" value="Membrane associated eicosanoid/glutathione metabolism-like domain"/>
    <property type="match status" value="1"/>
</dbReference>
<evidence type="ECO:0000256" key="4">
    <source>
        <dbReference type="ARBA" id="ARBA00023136"/>
    </source>
</evidence>
<keyword evidence="4 5" id="KW-0472">Membrane</keyword>
<comment type="subcellular location">
    <subcellularLocation>
        <location evidence="1">Membrane</location>
    </subcellularLocation>
</comment>
<evidence type="ECO:0000256" key="5">
    <source>
        <dbReference type="SAM" id="Phobius"/>
    </source>
</evidence>
<comment type="caution">
    <text evidence="6">The sequence shown here is derived from an EMBL/GenBank/DDBJ whole genome shotgun (WGS) entry which is preliminary data.</text>
</comment>
<evidence type="ECO:0000256" key="3">
    <source>
        <dbReference type="ARBA" id="ARBA00022989"/>
    </source>
</evidence>
<evidence type="ECO:0000313" key="7">
    <source>
        <dbReference type="Proteomes" id="UP000281112"/>
    </source>
</evidence>
<protein>
    <submittedName>
        <fullName evidence="6">MAPEG family protein</fullName>
    </submittedName>
</protein>
<accession>A0A3N9TCI5</accession>
<dbReference type="InterPro" id="IPR023352">
    <property type="entry name" value="MAPEG-like_dom_sf"/>
</dbReference>
<dbReference type="GO" id="GO:0016020">
    <property type="term" value="C:membrane"/>
    <property type="evidence" value="ECO:0007669"/>
    <property type="project" value="UniProtKB-SubCell"/>
</dbReference>
<gene>
    <name evidence="6" type="ORF">EES38_17520</name>
</gene>
<name>A0A3N9TCI5_9VIBR</name>
<organism evidence="6 7">
    <name type="scientific">Vibrio viridaestus</name>
    <dbReference type="NCBI Taxonomy" id="2487322"/>
    <lineage>
        <taxon>Bacteria</taxon>
        <taxon>Pseudomonadati</taxon>
        <taxon>Pseudomonadota</taxon>
        <taxon>Gammaproteobacteria</taxon>
        <taxon>Vibrionales</taxon>
        <taxon>Vibrionaceae</taxon>
        <taxon>Vibrio</taxon>
    </lineage>
</organism>